<dbReference type="InterPro" id="IPR002081">
    <property type="entry name" value="Cryptochrome/DNA_photolyase_1"/>
</dbReference>
<accession>H3BZL6</accession>
<dbReference type="SUPFAM" id="SSF52425">
    <property type="entry name" value="Cryptochrome/photolyase, N-terminal domain"/>
    <property type="match status" value="1"/>
</dbReference>
<feature type="binding site" evidence="6">
    <location>
        <begin position="292"/>
        <end position="299"/>
    </location>
    <ligand>
        <name>FAD</name>
        <dbReference type="ChEBI" id="CHEBI:57692"/>
    </ligand>
</feature>
<dbReference type="Gene3D" id="1.25.40.80">
    <property type="match status" value="1"/>
</dbReference>
<evidence type="ECO:0000259" key="9">
    <source>
        <dbReference type="PROSITE" id="PS51645"/>
    </source>
</evidence>
<organism evidence="10 11">
    <name type="scientific">Tetraodon nigroviridis</name>
    <name type="common">Spotted green pufferfish</name>
    <name type="synonym">Chelonodon nigroviridis</name>
    <dbReference type="NCBI Taxonomy" id="99883"/>
    <lineage>
        <taxon>Eukaryota</taxon>
        <taxon>Metazoa</taxon>
        <taxon>Chordata</taxon>
        <taxon>Craniata</taxon>
        <taxon>Vertebrata</taxon>
        <taxon>Euteleostomi</taxon>
        <taxon>Actinopterygii</taxon>
        <taxon>Neopterygii</taxon>
        <taxon>Teleostei</taxon>
        <taxon>Neoteleostei</taxon>
        <taxon>Acanthomorphata</taxon>
        <taxon>Eupercaria</taxon>
        <taxon>Tetraodontiformes</taxon>
        <taxon>Tetradontoidea</taxon>
        <taxon>Tetraodontidae</taxon>
        <taxon>Tetraodon</taxon>
    </lineage>
</organism>
<dbReference type="HOGENOM" id="CLU_010348_3_4_1"/>
<evidence type="ECO:0000256" key="2">
    <source>
        <dbReference type="ARBA" id="ARBA00022630"/>
    </source>
</evidence>
<dbReference type="GO" id="GO:0003904">
    <property type="term" value="F:deoxyribodipyrimidine photo-lyase activity"/>
    <property type="evidence" value="ECO:0007669"/>
    <property type="project" value="TreeGrafter"/>
</dbReference>
<dbReference type="Ensembl" id="ENSTNIT00000002412.1">
    <property type="protein sequence ID" value="ENSTNIP00000001432.1"/>
    <property type="gene ID" value="ENSTNIG00000001082.1"/>
</dbReference>
<feature type="site" description="Electron transfer via tryptophanyl radical" evidence="7">
    <location>
        <position position="377"/>
    </location>
</feature>
<dbReference type="Pfam" id="PF00875">
    <property type="entry name" value="DNA_photolyase"/>
    <property type="match status" value="1"/>
</dbReference>
<dbReference type="InterPro" id="IPR006050">
    <property type="entry name" value="DNA_photolyase_N"/>
</dbReference>
<evidence type="ECO:0000256" key="4">
    <source>
        <dbReference type="ARBA" id="ARBA00022827"/>
    </source>
</evidence>
<evidence type="ECO:0000256" key="3">
    <source>
        <dbReference type="ARBA" id="ARBA00022741"/>
    </source>
</evidence>
<feature type="binding site" evidence="6">
    <location>
        <begin position="391"/>
        <end position="393"/>
    </location>
    <ligand>
        <name>FAD</name>
        <dbReference type="ChEBI" id="CHEBI:57692"/>
    </ligand>
</feature>
<dbReference type="PANTHER" id="PTHR11455:SF9">
    <property type="entry name" value="CRYPTOCHROME CIRCADIAN CLOCK 5 ISOFORM X1"/>
    <property type="match status" value="1"/>
</dbReference>
<evidence type="ECO:0000256" key="5">
    <source>
        <dbReference type="ARBA" id="ARBA00022991"/>
    </source>
</evidence>
<keyword evidence="11" id="KW-1185">Reference proteome</keyword>
<dbReference type="Gene3D" id="3.40.50.620">
    <property type="entry name" value="HUPs"/>
    <property type="match status" value="1"/>
</dbReference>
<dbReference type="InParanoid" id="H3BZL6"/>
<evidence type="ECO:0000256" key="1">
    <source>
        <dbReference type="ARBA" id="ARBA00005862"/>
    </source>
</evidence>
<comment type="cofactor">
    <cofactor evidence="6">
        <name>FAD</name>
        <dbReference type="ChEBI" id="CHEBI:57692"/>
    </cofactor>
    <text evidence="6">Binds 1 FAD per subunit.</text>
</comment>
<comment type="similarity">
    <text evidence="1">Belongs to the DNA photolyase class-1 family.</text>
</comment>
<dbReference type="GO" id="GO:0005634">
    <property type="term" value="C:nucleus"/>
    <property type="evidence" value="ECO:0007669"/>
    <property type="project" value="TreeGrafter"/>
</dbReference>
<evidence type="ECO:0000313" key="10">
    <source>
        <dbReference type="Ensembl" id="ENSTNIP00000001432.1"/>
    </source>
</evidence>
<dbReference type="Pfam" id="PF03441">
    <property type="entry name" value="FAD_binding_7"/>
    <property type="match status" value="1"/>
</dbReference>
<dbReference type="InterPro" id="IPR036134">
    <property type="entry name" value="Crypto/Photolyase_FAD-like_sf"/>
</dbReference>
<dbReference type="GO" id="GO:0003914">
    <property type="term" value="F:DNA (6-4) photolyase activity"/>
    <property type="evidence" value="ECO:0007669"/>
    <property type="project" value="Ensembl"/>
</dbReference>
<dbReference type="GO" id="GO:0005737">
    <property type="term" value="C:cytoplasm"/>
    <property type="evidence" value="ECO:0007669"/>
    <property type="project" value="TreeGrafter"/>
</dbReference>
<dbReference type="OMA" id="GNWNYTA"/>
<reference evidence="10" key="2">
    <citation type="submission" date="2025-08" db="UniProtKB">
        <authorList>
            <consortium name="Ensembl"/>
        </authorList>
    </citation>
    <scope>IDENTIFICATION</scope>
</reference>
<dbReference type="GO" id="GO:0071949">
    <property type="term" value="F:FAD binding"/>
    <property type="evidence" value="ECO:0007669"/>
    <property type="project" value="TreeGrafter"/>
</dbReference>
<dbReference type="SUPFAM" id="SSF48173">
    <property type="entry name" value="Cryptochrome/photolyase FAD-binding domain"/>
    <property type="match status" value="1"/>
</dbReference>
<dbReference type="GO" id="GO:0006281">
    <property type="term" value="P:DNA repair"/>
    <property type="evidence" value="ECO:0007669"/>
    <property type="project" value="Ensembl"/>
</dbReference>
<evidence type="ECO:0000256" key="6">
    <source>
        <dbReference type="PIRSR" id="PIRSR602081-1"/>
    </source>
</evidence>
<reference evidence="11" key="1">
    <citation type="journal article" date="2004" name="Nature">
        <title>Genome duplication in the teleost fish Tetraodon nigroviridis reveals the early vertebrate proto-karyotype.</title>
        <authorList>
            <person name="Jaillon O."/>
            <person name="Aury J.-M."/>
            <person name="Brunet F."/>
            <person name="Petit J.-L."/>
            <person name="Stange-Thomann N."/>
            <person name="Mauceli E."/>
            <person name="Bouneau L."/>
            <person name="Fischer C."/>
            <person name="Ozouf-Costaz C."/>
            <person name="Bernot A."/>
            <person name="Nicaud S."/>
            <person name="Jaffe D."/>
            <person name="Fisher S."/>
            <person name="Lutfalla G."/>
            <person name="Dossat C."/>
            <person name="Segurens B."/>
            <person name="Dasilva C."/>
            <person name="Salanoubat M."/>
            <person name="Levy M."/>
            <person name="Boudet N."/>
            <person name="Castellano S."/>
            <person name="Anthouard V."/>
            <person name="Jubin C."/>
            <person name="Castelli V."/>
            <person name="Katinka M."/>
            <person name="Vacherie B."/>
            <person name="Biemont C."/>
            <person name="Skalli Z."/>
            <person name="Cattolico L."/>
            <person name="Poulain J."/>
            <person name="De Berardinis V."/>
            <person name="Cruaud C."/>
            <person name="Duprat S."/>
            <person name="Brottier P."/>
            <person name="Coutanceau J.-P."/>
            <person name="Gouzy J."/>
            <person name="Parra G."/>
            <person name="Lardier G."/>
            <person name="Chapple C."/>
            <person name="McKernan K.J."/>
            <person name="McEwan P."/>
            <person name="Bosak S."/>
            <person name="Kellis M."/>
            <person name="Volff J.-N."/>
            <person name="Guigo R."/>
            <person name="Zody M.C."/>
            <person name="Mesirov J."/>
            <person name="Lindblad-Toh K."/>
            <person name="Birren B."/>
            <person name="Nusbaum C."/>
            <person name="Kahn D."/>
            <person name="Robinson-Rechavi M."/>
            <person name="Laudet V."/>
            <person name="Schachter V."/>
            <person name="Quetier F."/>
            <person name="Saurin W."/>
            <person name="Scarpelli C."/>
            <person name="Wincker P."/>
            <person name="Lander E.S."/>
            <person name="Weissenbach J."/>
            <person name="Roest Crollius H."/>
        </authorList>
    </citation>
    <scope>NUCLEOTIDE SEQUENCE [LARGE SCALE GENOMIC DNA]</scope>
</reference>
<dbReference type="STRING" id="99883.ENSTNIP00000001432"/>
<dbReference type="Proteomes" id="UP000007303">
    <property type="component" value="Unassembled WGS sequence"/>
</dbReference>
<protein>
    <submittedName>
        <fullName evidence="10">Cryptochrome circadian regulator 5</fullName>
    </submittedName>
</protein>
<keyword evidence="5" id="KW-0157">Chromophore</keyword>
<feature type="binding site" evidence="6">
    <location>
        <begin position="252"/>
        <end position="256"/>
    </location>
    <ligand>
        <name>FAD</name>
        <dbReference type="ChEBI" id="CHEBI:57692"/>
    </ligand>
</feature>
<evidence type="ECO:0000256" key="8">
    <source>
        <dbReference type="SAM" id="MobiDB-lite"/>
    </source>
</evidence>
<dbReference type="InterPro" id="IPR014729">
    <property type="entry name" value="Rossmann-like_a/b/a_fold"/>
</dbReference>
<dbReference type="FunFam" id="1.10.579.10:FF:000004">
    <property type="entry name" value="Cryptochrome-1"/>
    <property type="match status" value="1"/>
</dbReference>
<sequence>PSFAEMGHASIHWFRKGLRLHDNPALMAALRDCKELYPVFILDPHLHNKSVGINRCRFLIGALRDLDLSLRNLNSRLFVVRGKPEEVFPKLFSQWKVTKLTYEYDTEPYSLSRDRTVTTLAEESGVQVVYRVSHTLYDTERVLEENNGKPPLTYNSMQAIVKKLGPPKRPISAPSMDDLKGVSTPCLEDHEKKYGIPTLEDLGHDPAGLPEEKFPGGEQEALRRLEDQMKKTSWVCNFEKPQTSPNSLSPSTTVLSPYVTFGCLSARTFWWRLSDVYSGKKHSAPPVSLHGQLLWREFFYTASVGIPNFNKMADNPVCTQVDWDTDSEYLAAWREARTGFPFIDAIMTQLRQEGWIHHLARHAVACFLTRGDLWISWEEGQKKVFEELLLDGDWALNAGNWQWLSASAFFHQFFRVYSPVAFGKKTDKNGDYIKKYLPHLKKFPAQYIYEPWKAPQSIQKAAGCIIGKDYPHPIVKHEEVSKKNIQRMKLAYARRSTSNAASPKKTGVKRKGPSVVDLLKKKRKK</sequence>
<feature type="site" description="Electron transfer via tryptophanyl radical" evidence="7">
    <location>
        <position position="401"/>
    </location>
</feature>
<dbReference type="GO" id="GO:0032922">
    <property type="term" value="P:circadian regulation of gene expression"/>
    <property type="evidence" value="ECO:0007669"/>
    <property type="project" value="TreeGrafter"/>
</dbReference>
<dbReference type="AlphaFoldDB" id="H3BZL6"/>
<dbReference type="InterPro" id="IPR005101">
    <property type="entry name" value="Cryptochr/Photolyase_FAD-bd"/>
</dbReference>
<feature type="site" description="Electron transfer via tryptophanyl radical" evidence="7">
    <location>
        <position position="323"/>
    </location>
</feature>
<dbReference type="GO" id="GO:0043153">
    <property type="term" value="P:entrainment of circadian clock by photoperiod"/>
    <property type="evidence" value="ECO:0007669"/>
    <property type="project" value="TreeGrafter"/>
</dbReference>
<evidence type="ECO:0000313" key="11">
    <source>
        <dbReference type="Proteomes" id="UP000007303"/>
    </source>
</evidence>
<keyword evidence="3" id="KW-0547">Nucleotide-binding</keyword>
<evidence type="ECO:0000256" key="7">
    <source>
        <dbReference type="PIRSR" id="PIRSR602081-2"/>
    </source>
</evidence>
<proteinExistence type="inferred from homology"/>
<dbReference type="GeneTree" id="ENSGT00940000166058"/>
<dbReference type="GO" id="GO:0003677">
    <property type="term" value="F:DNA binding"/>
    <property type="evidence" value="ECO:0007669"/>
    <property type="project" value="TreeGrafter"/>
</dbReference>
<dbReference type="PANTHER" id="PTHR11455">
    <property type="entry name" value="CRYPTOCHROME"/>
    <property type="match status" value="1"/>
</dbReference>
<dbReference type="Gene3D" id="1.10.579.10">
    <property type="entry name" value="DNA Cyclobutane Dipyrimidine Photolyase, subunit A, domain 3"/>
    <property type="match status" value="1"/>
</dbReference>
<keyword evidence="2 6" id="KW-0285">Flavoprotein</keyword>
<name>H3BZL6_TETNG</name>
<reference evidence="10" key="3">
    <citation type="submission" date="2025-09" db="UniProtKB">
        <authorList>
            <consortium name="Ensembl"/>
        </authorList>
    </citation>
    <scope>IDENTIFICATION</scope>
</reference>
<keyword evidence="4 6" id="KW-0274">FAD</keyword>
<dbReference type="InterPro" id="IPR036155">
    <property type="entry name" value="Crypto/Photolyase_N_sf"/>
</dbReference>
<feature type="domain" description="Photolyase/cryptochrome alpha/beta" evidence="9">
    <location>
        <begin position="8"/>
        <end position="136"/>
    </location>
</feature>
<dbReference type="PROSITE" id="PS51645">
    <property type="entry name" value="PHR_CRY_ALPHA_BETA"/>
    <property type="match status" value="1"/>
</dbReference>
<dbReference type="FunCoup" id="H3BZL6">
    <property type="interactions" value="6"/>
</dbReference>
<feature type="region of interest" description="Disordered" evidence="8">
    <location>
        <begin position="493"/>
        <end position="525"/>
    </location>
</feature>